<feature type="domain" description="Glycosyl transferase family 1" evidence="2">
    <location>
        <begin position="216"/>
        <end position="386"/>
    </location>
</feature>
<evidence type="ECO:0000313" key="5">
    <source>
        <dbReference type="Proteomes" id="UP000306402"/>
    </source>
</evidence>
<keyword evidence="5" id="KW-1185">Reference proteome</keyword>
<dbReference type="PANTHER" id="PTHR45947">
    <property type="entry name" value="SULFOQUINOVOSYL TRANSFERASE SQD2"/>
    <property type="match status" value="1"/>
</dbReference>
<dbReference type="RefSeq" id="WP_138365538.1">
    <property type="nucleotide sequence ID" value="NZ_VCEJ01000004.1"/>
</dbReference>
<dbReference type="OrthoDB" id="9811902at2"/>
<gene>
    <name evidence="4" type="ORF">FEN17_11665</name>
</gene>
<dbReference type="PANTHER" id="PTHR45947:SF3">
    <property type="entry name" value="SULFOQUINOVOSYL TRANSFERASE SQD2"/>
    <property type="match status" value="1"/>
</dbReference>
<organism evidence="4 5">
    <name type="scientific">Dyadobacter luticola</name>
    <dbReference type="NCBI Taxonomy" id="1979387"/>
    <lineage>
        <taxon>Bacteria</taxon>
        <taxon>Pseudomonadati</taxon>
        <taxon>Bacteroidota</taxon>
        <taxon>Cytophagia</taxon>
        <taxon>Cytophagales</taxon>
        <taxon>Spirosomataceae</taxon>
        <taxon>Dyadobacter</taxon>
    </lineage>
</organism>
<keyword evidence="1" id="KW-0472">Membrane</keyword>
<dbReference type="Gene3D" id="3.40.50.2000">
    <property type="entry name" value="Glycogen Phosphorylase B"/>
    <property type="match status" value="2"/>
</dbReference>
<feature type="transmembrane region" description="Helical" evidence="1">
    <location>
        <begin position="108"/>
        <end position="128"/>
    </location>
</feature>
<dbReference type="SUPFAM" id="SSF53756">
    <property type="entry name" value="UDP-Glycosyltransferase/glycogen phosphorylase"/>
    <property type="match status" value="1"/>
</dbReference>
<proteinExistence type="predicted"/>
<dbReference type="CDD" id="cd03794">
    <property type="entry name" value="GT4_WbuB-like"/>
    <property type="match status" value="1"/>
</dbReference>
<dbReference type="Proteomes" id="UP000306402">
    <property type="component" value="Unassembled WGS sequence"/>
</dbReference>
<dbReference type="InterPro" id="IPR001296">
    <property type="entry name" value="Glyco_trans_1"/>
</dbReference>
<accession>A0A5R9KVH1</accession>
<dbReference type="GO" id="GO:0016758">
    <property type="term" value="F:hexosyltransferase activity"/>
    <property type="evidence" value="ECO:0007669"/>
    <property type="project" value="TreeGrafter"/>
</dbReference>
<dbReference type="InterPro" id="IPR028098">
    <property type="entry name" value="Glyco_trans_4-like_N"/>
</dbReference>
<dbReference type="InterPro" id="IPR050194">
    <property type="entry name" value="Glycosyltransferase_grp1"/>
</dbReference>
<dbReference type="Pfam" id="PF13579">
    <property type="entry name" value="Glyco_trans_4_4"/>
    <property type="match status" value="1"/>
</dbReference>
<feature type="transmembrane region" description="Helical" evidence="1">
    <location>
        <begin position="80"/>
        <end position="102"/>
    </location>
</feature>
<evidence type="ECO:0000256" key="1">
    <source>
        <dbReference type="SAM" id="Phobius"/>
    </source>
</evidence>
<evidence type="ECO:0000259" key="2">
    <source>
        <dbReference type="Pfam" id="PF00534"/>
    </source>
</evidence>
<protein>
    <submittedName>
        <fullName evidence="4">Glycosyltransferase family 4 protein</fullName>
    </submittedName>
</protein>
<evidence type="ECO:0000259" key="3">
    <source>
        <dbReference type="Pfam" id="PF13579"/>
    </source>
</evidence>
<dbReference type="Pfam" id="PF00534">
    <property type="entry name" value="Glycos_transf_1"/>
    <property type="match status" value="1"/>
</dbReference>
<evidence type="ECO:0000313" key="4">
    <source>
        <dbReference type="EMBL" id="TLV00158.1"/>
    </source>
</evidence>
<comment type="caution">
    <text evidence="4">The sequence shown here is derived from an EMBL/GenBank/DDBJ whole genome shotgun (WGS) entry which is preliminary data.</text>
</comment>
<keyword evidence="1" id="KW-0812">Transmembrane</keyword>
<name>A0A5R9KVH1_9BACT</name>
<reference evidence="4 5" key="1">
    <citation type="submission" date="2019-05" db="EMBL/GenBank/DDBJ databases">
        <authorList>
            <person name="Qu J.-H."/>
        </authorList>
    </citation>
    <scope>NUCLEOTIDE SEQUENCE [LARGE SCALE GENOMIC DNA]</scope>
    <source>
        <strain evidence="4 5">T17</strain>
    </source>
</reference>
<dbReference type="AlphaFoldDB" id="A0A5R9KVH1"/>
<feature type="domain" description="Glycosyltransferase subfamily 4-like N-terminal" evidence="3">
    <location>
        <begin position="16"/>
        <end position="196"/>
    </location>
</feature>
<dbReference type="EMBL" id="VCEJ01000004">
    <property type="protein sequence ID" value="TLV00158.1"/>
    <property type="molecule type" value="Genomic_DNA"/>
</dbReference>
<keyword evidence="1" id="KW-1133">Transmembrane helix</keyword>
<sequence length="416" mass="46878">MHILLIHQFFLEDNSGGGSRWNEMSRIWVEAGHQVTVLAGSGHYMSSDVGWRQGYISKSTNIHGVNIIRCRVSARYHDGFFGRIWAFLSFVISSIYAGLFHATGKYDLIIVTSPPLFVGLVAQVMSMFKGIPFVLEVRDLWPESAIGAGVLKNRLLIKFARIFERYLYKKAKLIAVLTPAFREVLIKQMNVASGKIFDAPNAADFRLSETSLADFDREIFRKQLGLSDRFVIIYVGAHGAANHLIQLLDAAEKLNHTKAFFLLIGDGPQKKDLILESEKRGLRNVKFMDLMPKSEVFKFIAAADIGISVLKKADIFKTVYSNKTFDYFSCKKPVLMAIDGISRKLIEEADAGSYIEPECPDDLAAQIEFYMQNSDLLKTQGENGYQYAKAHFDRNFLAAKYLKTLERLLSSEHSSA</sequence>
<keyword evidence="4" id="KW-0808">Transferase</keyword>